<dbReference type="RefSeq" id="WP_011143775.1">
    <property type="nucleotide sequence ID" value="NC_005125.1"/>
</dbReference>
<evidence type="ECO:0000313" key="1">
    <source>
        <dbReference type="EMBL" id="BAC91727.1"/>
    </source>
</evidence>
<dbReference type="EnsemblBacteria" id="BAC91727">
    <property type="protein sequence ID" value="BAC91727"/>
    <property type="gene ID" value="BAC91727"/>
</dbReference>
<dbReference type="STRING" id="251221.gene:10761303"/>
<sequence>MAAEVKRILAAVLNWKGVEDTIHCFESLLSCRLPEMVHLEILIMDNDSRDNSFEILEKYVQNRGGTKVFKTYKLDEFEKAADVGMSIYLVQNGENLGFAGGINVAFNYALRSNFDYVLLVNNDAEIKPHSLCAALDAFTTDKDIGAIAAKIIVAGTAIIDSAGDGCLYPGKFYKRHQAEPMGSVTARESVFGFCGGGALISTQMLTQVGGFDEDFFINHEDSDLSYRARIAGYKILLEPDFVIEHKVSSSMSKAGTLPNYYSILNADRVYLKNTPWLIMALTFHEKLLYEIISFMYWVLISKKMSVYLKAKRDFLYGLQGTLRKRKLLQNLRCCNSFELLINMDSILNSPAAKKRLSDIKLRLLGGNRHGHAFF</sequence>
<gene>
    <name evidence="1" type="ordered locus">glr3786</name>
</gene>
<keyword evidence="2" id="KW-1185">Reference proteome</keyword>
<dbReference type="OrthoDB" id="508564at2"/>
<dbReference type="SUPFAM" id="SSF53448">
    <property type="entry name" value="Nucleotide-diphospho-sugar transferases"/>
    <property type="match status" value="1"/>
</dbReference>
<dbReference type="InterPro" id="IPR029044">
    <property type="entry name" value="Nucleotide-diphossugar_trans"/>
</dbReference>
<dbReference type="Proteomes" id="UP000000557">
    <property type="component" value="Chromosome"/>
</dbReference>
<dbReference type="HOGENOM" id="CLU_023845_4_0_3"/>
<dbReference type="PhylomeDB" id="Q7NEU2"/>
<dbReference type="CDD" id="cd04186">
    <property type="entry name" value="GT_2_like_c"/>
    <property type="match status" value="1"/>
</dbReference>
<dbReference type="Gene3D" id="3.90.550.10">
    <property type="entry name" value="Spore Coat Polysaccharide Biosynthesis Protein SpsA, Chain A"/>
    <property type="match status" value="1"/>
</dbReference>
<dbReference type="Pfam" id="PF13641">
    <property type="entry name" value="Glyco_tranf_2_3"/>
    <property type="match status" value="1"/>
</dbReference>
<dbReference type="InParanoid" id="Q7NEU2"/>
<dbReference type="GO" id="GO:0016758">
    <property type="term" value="F:hexosyltransferase activity"/>
    <property type="evidence" value="ECO:0000318"/>
    <property type="project" value="GO_Central"/>
</dbReference>
<dbReference type="GO" id="GO:0000271">
    <property type="term" value="P:polysaccharide biosynthetic process"/>
    <property type="evidence" value="ECO:0000318"/>
    <property type="project" value="GO_Central"/>
</dbReference>
<dbReference type="AlphaFoldDB" id="Q7NEU2"/>
<reference evidence="1 2" key="2">
    <citation type="journal article" date="2003" name="DNA Res.">
        <title>Complete genome structure of Gloeobacter violaceus PCC 7421, a cyanobacterium that lacks thylakoids (supplement).</title>
        <authorList>
            <person name="Nakamura Y."/>
            <person name="Kaneko T."/>
            <person name="Sato S."/>
            <person name="Mimuro M."/>
            <person name="Miyashita H."/>
            <person name="Tsuchiya T."/>
            <person name="Sasamoto S."/>
            <person name="Watanabe A."/>
            <person name="Kawashima K."/>
            <person name="Kishida Y."/>
            <person name="Kiyokawa C."/>
            <person name="Kohara M."/>
            <person name="Matsumoto M."/>
            <person name="Matsuno A."/>
            <person name="Nakazaki N."/>
            <person name="Shimpo S."/>
            <person name="Takeuchi C."/>
            <person name="Yamada M."/>
            <person name="Tabata S."/>
        </authorList>
    </citation>
    <scope>NUCLEOTIDE SEQUENCE [LARGE SCALE GENOMIC DNA]</scope>
    <source>
        <strain evidence="2">ATCC 29082 / PCC 7421</strain>
    </source>
</reference>
<dbReference type="CAZy" id="GT2">
    <property type="family name" value="Glycosyltransferase Family 2"/>
</dbReference>
<dbReference type="KEGG" id="gvi:glr3786"/>
<accession>Q7NEU2</accession>
<evidence type="ECO:0000313" key="2">
    <source>
        <dbReference type="Proteomes" id="UP000000557"/>
    </source>
</evidence>
<dbReference type="eggNOG" id="COG1216">
    <property type="taxonomic scope" value="Bacteria"/>
</dbReference>
<dbReference type="PANTHER" id="PTHR43179:SF11">
    <property type="entry name" value="GLYCOSYL TRANSFERASE"/>
    <property type="match status" value="1"/>
</dbReference>
<name>Q7NEU2_GLOVI</name>
<organism evidence="1 2">
    <name type="scientific">Gloeobacter violaceus (strain ATCC 29082 / PCC 7421)</name>
    <dbReference type="NCBI Taxonomy" id="251221"/>
    <lineage>
        <taxon>Bacteria</taxon>
        <taxon>Bacillati</taxon>
        <taxon>Cyanobacteriota</taxon>
        <taxon>Cyanophyceae</taxon>
        <taxon>Gloeobacterales</taxon>
        <taxon>Gloeobacteraceae</taxon>
        <taxon>Gloeobacter</taxon>
    </lineage>
</organism>
<protein>
    <submittedName>
        <fullName evidence="1">Glr3786 protein</fullName>
    </submittedName>
</protein>
<dbReference type="PANTHER" id="PTHR43179">
    <property type="entry name" value="RHAMNOSYLTRANSFERASE WBBL"/>
    <property type="match status" value="1"/>
</dbReference>
<reference evidence="1 2" key="1">
    <citation type="journal article" date="2003" name="DNA Res.">
        <title>Complete genome structure of Gloeobacter violaceus PCC 7421, a cyanobacterium that lacks thylakoids.</title>
        <authorList>
            <person name="Nakamura Y."/>
            <person name="Kaneko T."/>
            <person name="Sato S."/>
            <person name="Mimuro M."/>
            <person name="Miyashita H."/>
            <person name="Tsuchiya T."/>
            <person name="Sasamoto S."/>
            <person name="Watanabe A."/>
            <person name="Kawashima K."/>
            <person name="Kishida Y."/>
            <person name="Kiyokawa C."/>
            <person name="Kohara M."/>
            <person name="Matsumoto M."/>
            <person name="Matsuno A."/>
            <person name="Nakazaki N."/>
            <person name="Shimpo S."/>
            <person name="Takeuchi C."/>
            <person name="Yamada M."/>
            <person name="Tabata S."/>
        </authorList>
    </citation>
    <scope>NUCLEOTIDE SEQUENCE [LARGE SCALE GENOMIC DNA]</scope>
    <source>
        <strain evidence="2">ATCC 29082 / PCC 7421</strain>
    </source>
</reference>
<proteinExistence type="predicted"/>
<dbReference type="EMBL" id="BA000045">
    <property type="protein sequence ID" value="BAC91727.1"/>
    <property type="molecule type" value="Genomic_DNA"/>
</dbReference>